<evidence type="ECO:0000256" key="5">
    <source>
        <dbReference type="ARBA" id="ARBA00022989"/>
    </source>
</evidence>
<dbReference type="Proteomes" id="UP000663879">
    <property type="component" value="Unassembled WGS sequence"/>
</dbReference>
<keyword evidence="8" id="KW-0472">Membrane</keyword>
<keyword evidence="5" id="KW-1133">Transmembrane helix</keyword>
<accession>A0A814QZ08</accession>
<keyword evidence="13" id="KW-1185">Reference proteome</keyword>
<keyword evidence="2 11" id="KW-0813">Transport</keyword>
<proteinExistence type="inferred from homology"/>
<feature type="non-terminal residue" evidence="12">
    <location>
        <position position="79"/>
    </location>
</feature>
<keyword evidence="10 11" id="KW-0407">Ion channel</keyword>
<evidence type="ECO:0000256" key="7">
    <source>
        <dbReference type="ARBA" id="ARBA00023065"/>
    </source>
</evidence>
<dbReference type="Gene3D" id="1.10.287.770">
    <property type="entry name" value="YojJ-like"/>
    <property type="match status" value="1"/>
</dbReference>
<sequence>MTFQKTVSTTQYSNAQFEEYLKLSRFSPYFNRREINGDDFTAFSVYYENLGYIDIEESPSMEWVDLLANLGGIAGLFLG</sequence>
<comment type="similarity">
    <text evidence="11">Belongs to the amiloride-sensitive sodium channel (TC 1.A.6) family.</text>
</comment>
<protein>
    <submittedName>
        <fullName evidence="12">Uncharacterized protein</fullName>
    </submittedName>
</protein>
<dbReference type="GO" id="GO:0005272">
    <property type="term" value="F:sodium channel activity"/>
    <property type="evidence" value="ECO:0007669"/>
    <property type="project" value="UniProtKB-KW"/>
</dbReference>
<evidence type="ECO:0000256" key="2">
    <source>
        <dbReference type="ARBA" id="ARBA00022448"/>
    </source>
</evidence>
<gene>
    <name evidence="12" type="ORF">OXX778_LOCUS22244</name>
</gene>
<organism evidence="12 13">
    <name type="scientific">Brachionus calyciflorus</name>
    <dbReference type="NCBI Taxonomy" id="104777"/>
    <lineage>
        <taxon>Eukaryota</taxon>
        <taxon>Metazoa</taxon>
        <taxon>Spiralia</taxon>
        <taxon>Gnathifera</taxon>
        <taxon>Rotifera</taxon>
        <taxon>Eurotatoria</taxon>
        <taxon>Monogononta</taxon>
        <taxon>Pseudotrocha</taxon>
        <taxon>Ploima</taxon>
        <taxon>Brachionidae</taxon>
        <taxon>Brachionus</taxon>
    </lineage>
</organism>
<reference evidence="12" key="1">
    <citation type="submission" date="2021-02" db="EMBL/GenBank/DDBJ databases">
        <authorList>
            <person name="Nowell W R."/>
        </authorList>
    </citation>
    <scope>NUCLEOTIDE SEQUENCE</scope>
    <source>
        <strain evidence="12">Ploen Becks lab</strain>
    </source>
</reference>
<evidence type="ECO:0000313" key="12">
    <source>
        <dbReference type="EMBL" id="CAF1125698.1"/>
    </source>
</evidence>
<keyword evidence="3 11" id="KW-0894">Sodium channel</keyword>
<comment type="subcellular location">
    <subcellularLocation>
        <location evidence="1">Membrane</location>
        <topology evidence="1">Multi-pass membrane protein</topology>
    </subcellularLocation>
</comment>
<evidence type="ECO:0000256" key="11">
    <source>
        <dbReference type="RuleBase" id="RU000679"/>
    </source>
</evidence>
<evidence type="ECO:0000256" key="9">
    <source>
        <dbReference type="ARBA" id="ARBA00023201"/>
    </source>
</evidence>
<keyword evidence="6" id="KW-0915">Sodium</keyword>
<dbReference type="PRINTS" id="PR01078">
    <property type="entry name" value="AMINACHANNEL"/>
</dbReference>
<dbReference type="GO" id="GO:0016020">
    <property type="term" value="C:membrane"/>
    <property type="evidence" value="ECO:0007669"/>
    <property type="project" value="UniProtKB-SubCell"/>
</dbReference>
<dbReference type="Pfam" id="PF00858">
    <property type="entry name" value="ASC"/>
    <property type="match status" value="1"/>
</dbReference>
<evidence type="ECO:0000313" key="13">
    <source>
        <dbReference type="Proteomes" id="UP000663879"/>
    </source>
</evidence>
<dbReference type="OrthoDB" id="6238402at2759"/>
<dbReference type="AlphaFoldDB" id="A0A814QZ08"/>
<evidence type="ECO:0000256" key="6">
    <source>
        <dbReference type="ARBA" id="ARBA00023053"/>
    </source>
</evidence>
<comment type="caution">
    <text evidence="12">The sequence shown here is derived from an EMBL/GenBank/DDBJ whole genome shotgun (WGS) entry which is preliminary data.</text>
</comment>
<dbReference type="InterPro" id="IPR001873">
    <property type="entry name" value="ENaC"/>
</dbReference>
<name>A0A814QZ08_9BILA</name>
<evidence type="ECO:0000256" key="10">
    <source>
        <dbReference type="ARBA" id="ARBA00023303"/>
    </source>
</evidence>
<keyword evidence="4 11" id="KW-0812">Transmembrane</keyword>
<keyword evidence="9 11" id="KW-0739">Sodium transport</keyword>
<evidence type="ECO:0000256" key="4">
    <source>
        <dbReference type="ARBA" id="ARBA00022692"/>
    </source>
</evidence>
<keyword evidence="7 11" id="KW-0406">Ion transport</keyword>
<evidence type="ECO:0000256" key="8">
    <source>
        <dbReference type="ARBA" id="ARBA00023136"/>
    </source>
</evidence>
<evidence type="ECO:0000256" key="3">
    <source>
        <dbReference type="ARBA" id="ARBA00022461"/>
    </source>
</evidence>
<dbReference type="EMBL" id="CAJNOC010009174">
    <property type="protein sequence ID" value="CAF1125698.1"/>
    <property type="molecule type" value="Genomic_DNA"/>
</dbReference>
<evidence type="ECO:0000256" key="1">
    <source>
        <dbReference type="ARBA" id="ARBA00004141"/>
    </source>
</evidence>